<name>A0AAP5LQ47_PAEAM</name>
<dbReference type="Pfam" id="PF24731">
    <property type="entry name" value="DUF7683"/>
    <property type="match status" value="1"/>
</dbReference>
<organism evidence="2 3">
    <name type="scientific">Paenibacillus amylolyticus</name>
    <dbReference type="NCBI Taxonomy" id="1451"/>
    <lineage>
        <taxon>Bacteria</taxon>
        <taxon>Bacillati</taxon>
        <taxon>Bacillota</taxon>
        <taxon>Bacilli</taxon>
        <taxon>Bacillales</taxon>
        <taxon>Paenibacillaceae</taxon>
        <taxon>Paenibacillus</taxon>
    </lineage>
</organism>
<reference evidence="2" key="1">
    <citation type="submission" date="2023-07" db="EMBL/GenBank/DDBJ databases">
        <title>Sorghum-associated microbial communities from plants grown in Nebraska, USA.</title>
        <authorList>
            <person name="Schachtman D."/>
        </authorList>
    </citation>
    <scope>NUCLEOTIDE SEQUENCE</scope>
    <source>
        <strain evidence="2">BE80</strain>
    </source>
</reference>
<dbReference type="EMBL" id="JAVDTR010000021">
    <property type="protein sequence ID" value="MDR6726966.1"/>
    <property type="molecule type" value="Genomic_DNA"/>
</dbReference>
<evidence type="ECO:0000259" key="1">
    <source>
        <dbReference type="Pfam" id="PF24731"/>
    </source>
</evidence>
<dbReference type="AlphaFoldDB" id="A0AAP5LQ47"/>
<proteinExistence type="predicted"/>
<evidence type="ECO:0000313" key="3">
    <source>
        <dbReference type="Proteomes" id="UP001254832"/>
    </source>
</evidence>
<feature type="domain" description="DUF7683" evidence="1">
    <location>
        <begin position="167"/>
        <end position="237"/>
    </location>
</feature>
<sequence>MNYQWQVNNVLDGWTCPSEIGKVIQGNVFTLEQYLLVEDAYIDTIMAFLKEAGQQNLRVIQVLNRSISQEDQHSVLYEQEFSQIVIREDGVYNTDEIRTICKMILRNYADCQLYAKDHFFVHFGWDYYMFIGSYRDSYQAIEFARSKNLSVEKCTSPYYYEEKDVTRSIEWSEIDAEVEIVIGEEEIQDVTIQKYRDVFGLSEEHPVFGYFKITQAHQEFFQSKINHTLDFTKYRYGLRASC</sequence>
<protein>
    <recommendedName>
        <fullName evidence="1">DUF7683 domain-containing protein</fullName>
    </recommendedName>
</protein>
<dbReference type="Proteomes" id="UP001254832">
    <property type="component" value="Unassembled WGS sequence"/>
</dbReference>
<accession>A0AAP5LQ47</accession>
<evidence type="ECO:0000313" key="2">
    <source>
        <dbReference type="EMBL" id="MDR6726966.1"/>
    </source>
</evidence>
<gene>
    <name evidence="2" type="ORF">J2W91_005491</name>
</gene>
<dbReference type="InterPro" id="IPR056100">
    <property type="entry name" value="DUF7683"/>
</dbReference>
<dbReference type="RefSeq" id="WP_056699010.1">
    <property type="nucleotide sequence ID" value="NZ_JAVDTR010000021.1"/>
</dbReference>
<comment type="caution">
    <text evidence="2">The sequence shown here is derived from an EMBL/GenBank/DDBJ whole genome shotgun (WGS) entry which is preliminary data.</text>
</comment>